<dbReference type="PROSITE" id="PS50043">
    <property type="entry name" value="HTH_LUXR_2"/>
    <property type="match status" value="1"/>
</dbReference>
<evidence type="ECO:0000313" key="4">
    <source>
        <dbReference type="EMBL" id="MCX2935858.1"/>
    </source>
</evidence>
<dbReference type="InterPro" id="IPR000792">
    <property type="entry name" value="Tscrpt_reg_LuxR_C"/>
</dbReference>
<dbReference type="PANTHER" id="PTHR16305:SF35">
    <property type="entry name" value="TRANSCRIPTIONAL ACTIVATOR DOMAIN"/>
    <property type="match status" value="1"/>
</dbReference>
<evidence type="ECO:0000313" key="5">
    <source>
        <dbReference type="Proteomes" id="UP001300745"/>
    </source>
</evidence>
<dbReference type="PRINTS" id="PR00038">
    <property type="entry name" value="HTHLUXR"/>
</dbReference>
<keyword evidence="1" id="KW-0547">Nucleotide-binding</keyword>
<dbReference type="Pfam" id="PF00196">
    <property type="entry name" value="GerE"/>
    <property type="match status" value="1"/>
</dbReference>
<accession>A0ABT3S8N3</accession>
<proteinExistence type="predicted"/>
<dbReference type="InterPro" id="IPR041664">
    <property type="entry name" value="AAA_16"/>
</dbReference>
<protein>
    <submittedName>
        <fullName evidence="4">AAA family ATPase</fullName>
    </submittedName>
</protein>
<feature type="domain" description="HTH luxR-type" evidence="3">
    <location>
        <begin position="854"/>
        <end position="917"/>
    </location>
</feature>
<dbReference type="SUPFAM" id="SSF52540">
    <property type="entry name" value="P-loop containing nucleoside triphosphate hydrolases"/>
    <property type="match status" value="1"/>
</dbReference>
<evidence type="ECO:0000259" key="3">
    <source>
        <dbReference type="PROSITE" id="PS50043"/>
    </source>
</evidence>
<reference evidence="4 5" key="1">
    <citation type="submission" date="2022-11" db="EMBL/GenBank/DDBJ databases">
        <title>Mycobacterium sp. nov.</title>
        <authorList>
            <person name="Papic B."/>
            <person name="Spicic S."/>
            <person name="Duvnjak S."/>
        </authorList>
    </citation>
    <scope>NUCLEOTIDE SEQUENCE [LARGE SCALE GENOMIC DNA]</scope>
    <source>
        <strain evidence="4 5">CVI_P4</strain>
    </source>
</reference>
<dbReference type="EMBL" id="JAPJDO010000002">
    <property type="protein sequence ID" value="MCX2935858.1"/>
    <property type="molecule type" value="Genomic_DNA"/>
</dbReference>
<dbReference type="PANTHER" id="PTHR16305">
    <property type="entry name" value="TESTICULAR SOLUBLE ADENYLYL CYCLASE"/>
    <property type="match status" value="1"/>
</dbReference>
<dbReference type="InterPro" id="IPR036388">
    <property type="entry name" value="WH-like_DNA-bd_sf"/>
</dbReference>
<dbReference type="InterPro" id="IPR027417">
    <property type="entry name" value="P-loop_NTPase"/>
</dbReference>
<evidence type="ECO:0000256" key="2">
    <source>
        <dbReference type="ARBA" id="ARBA00022840"/>
    </source>
</evidence>
<dbReference type="SMART" id="SM00421">
    <property type="entry name" value="HTH_LUXR"/>
    <property type="match status" value="1"/>
</dbReference>
<dbReference type="SUPFAM" id="SSF48452">
    <property type="entry name" value="TPR-like"/>
    <property type="match status" value="1"/>
</dbReference>
<keyword evidence="2" id="KW-0067">ATP-binding</keyword>
<keyword evidence="5" id="KW-1185">Reference proteome</keyword>
<comment type="caution">
    <text evidence="4">The sequence shown here is derived from an EMBL/GenBank/DDBJ whole genome shotgun (WGS) entry which is preliminary data.</text>
</comment>
<name>A0ABT3S8N3_9MYCO</name>
<dbReference type="Pfam" id="PF13191">
    <property type="entry name" value="AAA_16"/>
    <property type="match status" value="1"/>
</dbReference>
<dbReference type="SUPFAM" id="SSF46894">
    <property type="entry name" value="C-terminal effector domain of the bipartite response regulators"/>
    <property type="match status" value="1"/>
</dbReference>
<dbReference type="Gene3D" id="1.10.10.10">
    <property type="entry name" value="Winged helix-like DNA-binding domain superfamily/Winged helix DNA-binding domain"/>
    <property type="match status" value="1"/>
</dbReference>
<evidence type="ECO:0000256" key="1">
    <source>
        <dbReference type="ARBA" id="ARBA00022741"/>
    </source>
</evidence>
<dbReference type="Gene3D" id="1.25.40.10">
    <property type="entry name" value="Tetratricopeptide repeat domain"/>
    <property type="match status" value="1"/>
</dbReference>
<dbReference type="RefSeq" id="WP_265995217.1">
    <property type="nucleotide sequence ID" value="NZ_JAPJDN010000002.1"/>
</dbReference>
<dbReference type="Gene3D" id="3.40.50.300">
    <property type="entry name" value="P-loop containing nucleotide triphosphate hydrolases"/>
    <property type="match status" value="1"/>
</dbReference>
<dbReference type="InterPro" id="IPR011990">
    <property type="entry name" value="TPR-like_helical_dom_sf"/>
</dbReference>
<gene>
    <name evidence="4" type="ORF">ORI27_04055</name>
</gene>
<sequence>MNYVRHVLHGRADEVAVIHRLLTEARAGHSALLVVQGEAGSGKTALLDHIAADAADFTVLRCAGVESEANLPFAALHSLLHDFSDRLDILPSPQKAALHAAFGLADAPGVDRFLAGLATLTLLSEVASHRPLLCLIDDAQWLDRESLDALLFAGRRLGAEGLVLLVAARDDLAVDLTGAHLLPLAGLDASAAGALLAESAPGLAPAVRDRLIEETGGNPLALIELAAVVSDTAARDAATPTVAAGMSPAGRRVLDAFGAQLDRLTSANRQALLIAAAEDTGDLGVISAAMHQMGLELADFESAERAALVRVSTDTVVFRHPLIRSAVYRSATIAERNAVHRALAASSSSPENTDRRAWHLAAAAVGHDEVAAAELEAAALRADRRGGYAASAAAHERAAYLTADPVARGQRFAAAAHSARESGQLDRAEELAQRAAELVTDAATLARLARVRARVQFERGTPRHASEMLIDGAASIWQSSPEDACGMLIEAVRMAYFADEAPDLARAVAMIDAMPLPADHWLRPMLAATVTLAKMQSRSAEQIPPLGPVVRAIRPGLPGATVGNLPGHSVFLRMVIGDAYEALAQSDRMLGEARERGMIGGLPHILLTQAQAALATGRLNDALQAAEEGIRIAQDTEQEHSAANLCGVLALITATTGDERRCAALAEQAMSIGAQRHSANVGTAALALTVLDLGYGRYQAALARLEALPTRLRQHPAFAGQAAPEWVEAAARSGQPQRAAVALAVAEAAATDPDNPVARANLLRCRALLASDDDAESHFQAALRLHREINQPLSRARTELLYGEWLRRIRRRSEARPPLRSALREFELIGARSWAERARTELRAAGERVAAGLPDGDDAGLTPQELQVVRLAAAGLSNRDIGARLFLSPRTVGYHLYKAFPKLGVAGRHELTGLKLP</sequence>
<dbReference type="Proteomes" id="UP001300745">
    <property type="component" value="Unassembled WGS sequence"/>
</dbReference>
<dbReference type="CDD" id="cd06170">
    <property type="entry name" value="LuxR_C_like"/>
    <property type="match status" value="1"/>
</dbReference>
<dbReference type="InterPro" id="IPR016032">
    <property type="entry name" value="Sig_transdc_resp-reg_C-effctor"/>
</dbReference>
<organism evidence="4 5">
    <name type="scientific">Mycobacterium pinniadriaticum</name>
    <dbReference type="NCBI Taxonomy" id="2994102"/>
    <lineage>
        <taxon>Bacteria</taxon>
        <taxon>Bacillati</taxon>
        <taxon>Actinomycetota</taxon>
        <taxon>Actinomycetes</taxon>
        <taxon>Mycobacteriales</taxon>
        <taxon>Mycobacteriaceae</taxon>
        <taxon>Mycobacterium</taxon>
    </lineage>
</organism>